<dbReference type="SMART" id="SM00530">
    <property type="entry name" value="HTH_XRE"/>
    <property type="match status" value="1"/>
</dbReference>
<dbReference type="Pfam" id="PF01381">
    <property type="entry name" value="HTH_3"/>
    <property type="match status" value="1"/>
</dbReference>
<evidence type="ECO:0000313" key="2">
    <source>
        <dbReference type="EMBL" id="PJJ80978.1"/>
    </source>
</evidence>
<reference evidence="2 3" key="1">
    <citation type="submission" date="2017-11" db="EMBL/GenBank/DDBJ databases">
        <title>Genomic Encyclopedia of Archaeal and Bacterial Type Strains, Phase II (KMG-II): From Individual Species to Whole Genera.</title>
        <authorList>
            <person name="Goeker M."/>
        </authorList>
    </citation>
    <scope>NUCLEOTIDE SEQUENCE [LARGE SCALE GENOMIC DNA]</scope>
    <source>
        <strain evidence="2 3">DSM 16400</strain>
    </source>
</reference>
<proteinExistence type="predicted"/>
<protein>
    <submittedName>
        <fullName evidence="2">Helix-turn-helix protein</fullName>
    </submittedName>
</protein>
<organism evidence="2 3">
    <name type="scientific">Salinibacterium amurskyense</name>
    <dbReference type="NCBI Taxonomy" id="205941"/>
    <lineage>
        <taxon>Bacteria</taxon>
        <taxon>Bacillati</taxon>
        <taxon>Actinomycetota</taxon>
        <taxon>Actinomycetes</taxon>
        <taxon>Micrococcales</taxon>
        <taxon>Microbacteriaceae</taxon>
        <taxon>Salinibacterium</taxon>
    </lineage>
</organism>
<dbReference type="InterPro" id="IPR001387">
    <property type="entry name" value="Cro/C1-type_HTH"/>
</dbReference>
<evidence type="ECO:0000259" key="1">
    <source>
        <dbReference type="PROSITE" id="PS50943"/>
    </source>
</evidence>
<dbReference type="InterPro" id="IPR010982">
    <property type="entry name" value="Lambda_DNA-bd_dom_sf"/>
</dbReference>
<dbReference type="Gene3D" id="1.10.260.40">
    <property type="entry name" value="lambda repressor-like DNA-binding domains"/>
    <property type="match status" value="1"/>
</dbReference>
<dbReference type="PROSITE" id="PS50943">
    <property type="entry name" value="HTH_CROC1"/>
    <property type="match status" value="1"/>
</dbReference>
<accession>A0A2M9D5R7</accession>
<sequence length="199" mass="21628">MPLAAETIRTARTRAGISQAALARRAGIAQSTISRIEHEEIDPTWATMQSLLAATGWAINPQPTATAQLLSPETVSRAMARSLRKADSESAIRDLTEGVGRLIRAGEAGENVPEWAIAKPSKPIGIPLWDTFLSTAFAYGLERAGQTPPQWMLDAPSLPHETSPGDDPGPEFRQWLRARTPPVFLNKNILSRAEDWAIA</sequence>
<feature type="domain" description="HTH cro/C1-type" evidence="1">
    <location>
        <begin position="8"/>
        <end position="62"/>
    </location>
</feature>
<dbReference type="AlphaFoldDB" id="A0A2M9D5R7"/>
<comment type="caution">
    <text evidence="2">The sequence shown here is derived from an EMBL/GenBank/DDBJ whole genome shotgun (WGS) entry which is preliminary data.</text>
</comment>
<evidence type="ECO:0000313" key="3">
    <source>
        <dbReference type="Proteomes" id="UP000231742"/>
    </source>
</evidence>
<name>A0A2M9D5R7_9MICO</name>
<dbReference type="EMBL" id="PGFH01000001">
    <property type="protein sequence ID" value="PJJ80978.1"/>
    <property type="molecule type" value="Genomic_DNA"/>
</dbReference>
<dbReference type="OrthoDB" id="5115082at2"/>
<dbReference type="RefSeq" id="WP_100387710.1">
    <property type="nucleotide sequence ID" value="NZ_BMZU01000001.1"/>
</dbReference>
<dbReference type="Proteomes" id="UP000231742">
    <property type="component" value="Unassembled WGS sequence"/>
</dbReference>
<keyword evidence="3" id="KW-1185">Reference proteome</keyword>
<dbReference type="CDD" id="cd00093">
    <property type="entry name" value="HTH_XRE"/>
    <property type="match status" value="1"/>
</dbReference>
<dbReference type="SUPFAM" id="SSF47413">
    <property type="entry name" value="lambda repressor-like DNA-binding domains"/>
    <property type="match status" value="1"/>
</dbReference>
<gene>
    <name evidence="2" type="ORF">CLV85_0145</name>
</gene>
<dbReference type="GO" id="GO:0003677">
    <property type="term" value="F:DNA binding"/>
    <property type="evidence" value="ECO:0007669"/>
    <property type="project" value="InterPro"/>
</dbReference>